<dbReference type="OrthoDB" id="5429780at2759"/>
<name>A0A2T4C430_TRILO</name>
<dbReference type="STRING" id="983965.A0A2T4C430"/>
<reference evidence="1 2" key="1">
    <citation type="submission" date="2016-07" db="EMBL/GenBank/DDBJ databases">
        <title>Multiple horizontal gene transfer events from other fungi enriched the ability of initially mycotrophic Trichoderma (Ascomycota) to feed on dead plant biomass.</title>
        <authorList>
            <consortium name="DOE Joint Genome Institute"/>
            <person name="Aerts A."/>
            <person name="Atanasova L."/>
            <person name="Chenthamara K."/>
            <person name="Zhang J."/>
            <person name="Grujic M."/>
            <person name="Henrissat B."/>
            <person name="Kuo A."/>
            <person name="Salamov A."/>
            <person name="Lipzen A."/>
            <person name="Labutti K."/>
            <person name="Barry K."/>
            <person name="Miao Y."/>
            <person name="Rahimi M.J."/>
            <person name="Shen Q."/>
            <person name="Grigoriev I.V."/>
            <person name="Kubicek C.P."/>
            <person name="Druzhinina I.S."/>
        </authorList>
    </citation>
    <scope>NUCLEOTIDE SEQUENCE [LARGE SCALE GENOMIC DNA]</scope>
    <source>
        <strain evidence="1 2">ATCC 18648</strain>
    </source>
</reference>
<organism evidence="1 2">
    <name type="scientific">Trichoderma longibrachiatum ATCC 18648</name>
    <dbReference type="NCBI Taxonomy" id="983965"/>
    <lineage>
        <taxon>Eukaryota</taxon>
        <taxon>Fungi</taxon>
        <taxon>Dikarya</taxon>
        <taxon>Ascomycota</taxon>
        <taxon>Pezizomycotina</taxon>
        <taxon>Sordariomycetes</taxon>
        <taxon>Hypocreomycetidae</taxon>
        <taxon>Hypocreales</taxon>
        <taxon>Hypocreaceae</taxon>
        <taxon>Trichoderma</taxon>
    </lineage>
</organism>
<dbReference type="Proteomes" id="UP000240760">
    <property type="component" value="Unassembled WGS sequence"/>
</dbReference>
<dbReference type="EMBL" id="KZ679132">
    <property type="protein sequence ID" value="PTB76302.1"/>
    <property type="molecule type" value="Genomic_DNA"/>
</dbReference>
<evidence type="ECO:0000313" key="1">
    <source>
        <dbReference type="EMBL" id="PTB76302.1"/>
    </source>
</evidence>
<protein>
    <submittedName>
        <fullName evidence="1">Uncharacterized protein</fullName>
    </submittedName>
</protein>
<accession>A0A2T4C430</accession>
<dbReference type="AlphaFoldDB" id="A0A2T4C430"/>
<evidence type="ECO:0000313" key="2">
    <source>
        <dbReference type="Proteomes" id="UP000240760"/>
    </source>
</evidence>
<gene>
    <name evidence="1" type="ORF">M440DRAFT_1401750</name>
</gene>
<sequence length="201" mass="22555">MSILAPGDRQALLAENLTGHADKPGFIMLHKRFLNRFSAIEHADLPLSTPSVAPEAYITIPEDLVSLATVKYLGFNDETATQLWNGWAAKFPEGAPIAETEPVNEVSFVDAVIGVVAERKEELDTWAEEHEPWIAPMNEWGIAQELQDVLMDPVFKDMRDSGSLFFWLADTIELRYSALQMIQEASLTRDRELQRADLEGL</sequence>
<keyword evidence="2" id="KW-1185">Reference proteome</keyword>
<proteinExistence type="predicted"/>